<dbReference type="SUPFAM" id="SSF52540">
    <property type="entry name" value="P-loop containing nucleoside triphosphate hydrolases"/>
    <property type="match status" value="1"/>
</dbReference>
<dbReference type="Proteomes" id="UP000637383">
    <property type="component" value="Unassembled WGS sequence"/>
</dbReference>
<feature type="domain" description="Histidine kinase" evidence="7">
    <location>
        <begin position="1566"/>
        <end position="1823"/>
    </location>
</feature>
<dbReference type="InterPro" id="IPR000719">
    <property type="entry name" value="Prot_kinase_dom"/>
</dbReference>
<keyword evidence="5" id="KW-0175">Coiled coil</keyword>
<dbReference type="InterPro" id="IPR003594">
    <property type="entry name" value="HATPase_dom"/>
</dbReference>
<dbReference type="SMART" id="SM00387">
    <property type="entry name" value="HATPase_c"/>
    <property type="match status" value="1"/>
</dbReference>
<sequence>MNAVLDFTFSIPGYNLVEQLYCGSRTIVYRGIRELDGQPVVIKLLKREYPTFNELLQFRNQYSIANNLEIPGIVRFLCLEPYRNSYALVMEDFGGVSLKLYAQDQLLSITEILEIALQLADILHGLYCHRVIHKDIKPANILIHPHTKQVKVIDFSIASLLPKETTEIKSINGLEGTLSYLSPEQTGRMNRGIDYRSDFYSLGVTLYELLTGELPFESNEPMELVHCHIAKLPNQLGEKREEIPEVLSDIVMKLMAKNPEDRYQSALGLKFDLENCLVQLQQTGKIDHFIIGQRDLCDRFIIPEKLYGRENEVEQLLAAFERVTNPPISPLSKGGDRGVELMLVAGFSGIGKTAVVNEVHKPIVRKQGYFIKGKFDQFNRSIPLSAFVQAFRNLVEQILTQSDAQIAQWKDKILGELGENAQVIIEVIPALEIIIGKQAGIPELSGTAAQNRFNLILTKFIQIFASQEHPLVIFLDDLQWADATSLKFLQLLMNQTSLGYLLLIGAYRDNEVSLAHPLILVLDEVRKAGAKINAITLQPLSHLKLNHLVADTLACLEEVAFPLSQLVYQKTKGNPFFSTQFLKALHQEGLIEFSLESGCWQCDIAQINQQALTEDVVEFMTWQLQKLPESTQFVLQLAACIGNKFDLKTLAIICQLSEVETAAALWKPLQEGLILPQSEVYKFYQESESRIEDSQEQRNSPDFSLLSSDSCCYKFLHDRVQQAAYSLIPDDQKQATHLKIGQLLLQNTKAAEQEQNLFEIVNQLNIGKSLILERSQQIQLAKLNLKAGQKARIATAYTAALEYSTTGICLLNLGEEDSCWQTQYDLTLPLYELATETAYLSGNFQQMEQFADIVLQQAKTAIDKMKVYAVKIQAEMAQAKKLQAVKIGLEALELVGASIPESPDSSDTQQAITETTNNLNGKNIEDLINLPLMTDIEKLAAARILNSIGTATYQAAPEIFPLVICKLVNLSINYGNSLFSSYGYACYSILLNEKFQDIDLAYQSSKLALKLAENFNIPDMKASAFMVAGCSTIFGKAHLRETLPILWESYQSAVESGNLEFVGYAALTKYQNSYLVGNELSVLQEEIATISDVLTQLKQENILYILGIYQQSVLNLLNPSGEPSSFRGEICDEKTCLQLLNHASDRTALFQFYFNKMILCYVFCEYQNACQNALLAQAYLDAIQGTIFVLVFNFYDSLAHLAIYSSVPSEQESILNRVANNQQKIQLWASHAPMNFLHKFYLVEAERERVQGNKAKAIEFYDRAIKEAHENDYIQEEAIANELAAKFYLDWGKERIAQDYLIAAYYGYAHWGAKAKVADLEQHYPQLLTTILQQSARGYTPNETVYANESRFISQTSSSGNSGSVSTALDLSAILKASQKLSSEIQLDKLLSALLEIVTATAGADKCVLMLLNQNQLSIEGVAQVGQPAVVLQSILLSESKDVPVSLVNTVKRSLKTTAIVNTMEHPLLLTEAYILRQQPKSLLCTPILHQGKLLGVLYLENNLTTGAFTHERVELLNLLCTQAAISLENAKLYQQAQQAIQDLQQAQLQIVQSEKMSALGNLVAGVAHEMNNPLGFIAASLKQAKPTLADIVEHLKLYQENLPNPADKIIDHAEEIDLDYSLADLPKMIDSMTIACDRLKNISTSLRTFSRADRDYKVRFNIHEGLDSTILILKHRLKGNEQRPAIEVTINYGNLPQVECFPGQLNQVFMNILANAIDALEEANHGRSFEEIKANPNQITITTSVVDKNVKIAIADNGQGMSESVKEKIFDHLFTTKGVGKGTGLGLAIAHQIVVEKHGGTLDVNSTPGEGTEFTIFIPIHEQTKS</sequence>
<dbReference type="SUPFAM" id="SSF56112">
    <property type="entry name" value="Protein kinase-like (PK-like)"/>
    <property type="match status" value="1"/>
</dbReference>
<dbReference type="Pfam" id="PF13191">
    <property type="entry name" value="AAA_16"/>
    <property type="match status" value="1"/>
</dbReference>
<dbReference type="CDD" id="cd14014">
    <property type="entry name" value="STKc_PknB_like"/>
    <property type="match status" value="1"/>
</dbReference>
<protein>
    <recommendedName>
        <fullName evidence="2">histidine kinase</fullName>
        <ecNumber evidence="2">2.7.13.3</ecNumber>
    </recommendedName>
</protein>
<evidence type="ECO:0000256" key="5">
    <source>
        <dbReference type="SAM" id="Coils"/>
    </source>
</evidence>
<dbReference type="PANTHER" id="PTHR43642">
    <property type="entry name" value="HYBRID SIGNAL TRANSDUCTION HISTIDINE KINASE G"/>
    <property type="match status" value="1"/>
</dbReference>
<dbReference type="Pfam" id="PF00069">
    <property type="entry name" value="Pkinase"/>
    <property type="match status" value="1"/>
</dbReference>
<dbReference type="EC" id="2.7.13.3" evidence="2"/>
<dbReference type="PRINTS" id="PR00344">
    <property type="entry name" value="BCTRLSENSOR"/>
</dbReference>
<dbReference type="Gene3D" id="3.30.450.40">
    <property type="match status" value="1"/>
</dbReference>
<proteinExistence type="predicted"/>
<dbReference type="Gene3D" id="1.10.287.130">
    <property type="match status" value="1"/>
</dbReference>
<dbReference type="InterPro" id="IPR041664">
    <property type="entry name" value="AAA_16"/>
</dbReference>
<dbReference type="SUPFAM" id="SSF55874">
    <property type="entry name" value="ATPase domain of HSP90 chaperone/DNA topoisomerase II/histidine kinase"/>
    <property type="match status" value="1"/>
</dbReference>
<evidence type="ECO:0000256" key="1">
    <source>
        <dbReference type="ARBA" id="ARBA00000085"/>
    </source>
</evidence>
<evidence type="ECO:0000259" key="7">
    <source>
        <dbReference type="PROSITE" id="PS50109"/>
    </source>
</evidence>
<dbReference type="InterPro" id="IPR004358">
    <property type="entry name" value="Sig_transdc_His_kin-like_C"/>
</dbReference>
<comment type="caution">
    <text evidence="8">The sequence shown here is derived from an EMBL/GenBank/DDBJ whole genome shotgun (WGS) entry which is preliminary data.</text>
</comment>
<dbReference type="InterPro" id="IPR008271">
    <property type="entry name" value="Ser/Thr_kinase_AS"/>
</dbReference>
<feature type="domain" description="Protein kinase" evidence="6">
    <location>
        <begin position="14"/>
        <end position="277"/>
    </location>
</feature>
<evidence type="ECO:0000256" key="3">
    <source>
        <dbReference type="ARBA" id="ARBA00022777"/>
    </source>
</evidence>
<dbReference type="Pfam" id="PF01590">
    <property type="entry name" value="GAF"/>
    <property type="match status" value="1"/>
</dbReference>
<dbReference type="PROSITE" id="PS50011">
    <property type="entry name" value="PROTEIN_KINASE_DOM"/>
    <property type="match status" value="1"/>
</dbReference>
<dbReference type="InterPro" id="IPR029016">
    <property type="entry name" value="GAF-like_dom_sf"/>
</dbReference>
<dbReference type="Pfam" id="PF02518">
    <property type="entry name" value="HATPase_c"/>
    <property type="match status" value="1"/>
</dbReference>
<evidence type="ECO:0000256" key="4">
    <source>
        <dbReference type="ARBA" id="ARBA00023012"/>
    </source>
</evidence>
<dbReference type="Gene3D" id="1.10.510.10">
    <property type="entry name" value="Transferase(Phosphotransferase) domain 1"/>
    <property type="match status" value="1"/>
</dbReference>
<evidence type="ECO:0000259" key="6">
    <source>
        <dbReference type="PROSITE" id="PS50011"/>
    </source>
</evidence>
<dbReference type="InterPro" id="IPR005467">
    <property type="entry name" value="His_kinase_dom"/>
</dbReference>
<dbReference type="InterPro" id="IPR027417">
    <property type="entry name" value="P-loop_NTPase"/>
</dbReference>
<dbReference type="Gene3D" id="3.30.565.10">
    <property type="entry name" value="Histidine kinase-like ATPase, C-terminal domain"/>
    <property type="match status" value="1"/>
</dbReference>
<dbReference type="InterPro" id="IPR053159">
    <property type="entry name" value="Hybrid_Histidine_Kinase"/>
</dbReference>
<organism evidence="8 9">
    <name type="scientific">Nostoc paludosum FACHB-159</name>
    <dbReference type="NCBI Taxonomy" id="2692908"/>
    <lineage>
        <taxon>Bacteria</taxon>
        <taxon>Bacillati</taxon>
        <taxon>Cyanobacteriota</taxon>
        <taxon>Cyanophyceae</taxon>
        <taxon>Nostocales</taxon>
        <taxon>Nostocaceae</taxon>
        <taxon>Nostoc</taxon>
    </lineage>
</organism>
<dbReference type="SMART" id="SM00220">
    <property type="entry name" value="S_TKc"/>
    <property type="match status" value="1"/>
</dbReference>
<reference evidence="8 9" key="1">
    <citation type="journal article" date="2020" name="ISME J.">
        <title>Comparative genomics reveals insights into cyanobacterial evolution and habitat adaptation.</title>
        <authorList>
            <person name="Chen M.Y."/>
            <person name="Teng W.K."/>
            <person name="Zhao L."/>
            <person name="Hu C.X."/>
            <person name="Zhou Y.K."/>
            <person name="Han B.P."/>
            <person name="Song L.R."/>
            <person name="Shu W.S."/>
        </authorList>
    </citation>
    <scope>NUCLEOTIDE SEQUENCE [LARGE SCALE GENOMIC DNA]</scope>
    <source>
        <strain evidence="8 9">FACHB-159</strain>
    </source>
</reference>
<accession>A0ABR8KGQ4</accession>
<dbReference type="InterPro" id="IPR036890">
    <property type="entry name" value="HATPase_C_sf"/>
</dbReference>
<dbReference type="InterPro" id="IPR011009">
    <property type="entry name" value="Kinase-like_dom_sf"/>
</dbReference>
<dbReference type="PROSITE" id="PS50109">
    <property type="entry name" value="HIS_KIN"/>
    <property type="match status" value="1"/>
</dbReference>
<comment type="catalytic activity">
    <reaction evidence="1">
        <text>ATP + protein L-histidine = ADP + protein N-phospho-L-histidine.</text>
        <dbReference type="EC" id="2.7.13.3"/>
    </reaction>
</comment>
<keyword evidence="9" id="KW-1185">Reference proteome</keyword>
<keyword evidence="4" id="KW-0902">Two-component regulatory system</keyword>
<dbReference type="InterPro" id="IPR003018">
    <property type="entry name" value="GAF"/>
</dbReference>
<dbReference type="SUPFAM" id="SSF55781">
    <property type="entry name" value="GAF domain-like"/>
    <property type="match status" value="1"/>
</dbReference>
<gene>
    <name evidence="8" type="ORF">H6H03_33450</name>
</gene>
<dbReference type="PROSITE" id="PS00108">
    <property type="entry name" value="PROTEIN_KINASE_ST"/>
    <property type="match status" value="1"/>
</dbReference>
<dbReference type="EMBL" id="JACJTU010000057">
    <property type="protein sequence ID" value="MBD2738725.1"/>
    <property type="molecule type" value="Genomic_DNA"/>
</dbReference>
<dbReference type="SMART" id="SM00065">
    <property type="entry name" value="GAF"/>
    <property type="match status" value="1"/>
</dbReference>
<dbReference type="RefSeq" id="WP_190959252.1">
    <property type="nucleotide sequence ID" value="NZ_JACJTU010000057.1"/>
</dbReference>
<evidence type="ECO:0000313" key="9">
    <source>
        <dbReference type="Proteomes" id="UP000637383"/>
    </source>
</evidence>
<keyword evidence="3" id="KW-0808">Transferase</keyword>
<evidence type="ECO:0000256" key="2">
    <source>
        <dbReference type="ARBA" id="ARBA00012438"/>
    </source>
</evidence>
<keyword evidence="3" id="KW-0418">Kinase</keyword>
<name>A0ABR8KGQ4_9NOSO</name>
<dbReference type="PANTHER" id="PTHR43642:SF1">
    <property type="entry name" value="HYBRID SIGNAL TRANSDUCTION HISTIDINE KINASE G"/>
    <property type="match status" value="1"/>
</dbReference>
<evidence type="ECO:0000313" key="8">
    <source>
        <dbReference type="EMBL" id="MBD2738725.1"/>
    </source>
</evidence>
<feature type="coiled-coil region" evidence="5">
    <location>
        <begin position="1530"/>
        <end position="1557"/>
    </location>
</feature>
<dbReference type="Gene3D" id="3.40.50.300">
    <property type="entry name" value="P-loop containing nucleotide triphosphate hydrolases"/>
    <property type="match status" value="1"/>
</dbReference>